<name>A0AA97PGI3_PYRO3</name>
<evidence type="ECO:0000256" key="3">
    <source>
        <dbReference type="ARBA" id="ARBA00023002"/>
    </source>
</evidence>
<dbReference type="SUPFAM" id="SSF51735">
    <property type="entry name" value="NAD(P)-binding Rossmann-fold domains"/>
    <property type="match status" value="1"/>
</dbReference>
<dbReference type="SMR" id="A0AA97PGI3"/>
<evidence type="ECO:0000256" key="1">
    <source>
        <dbReference type="ARBA" id="ARBA00006484"/>
    </source>
</evidence>
<dbReference type="GO" id="GO:0006654">
    <property type="term" value="P:phosphatidic acid biosynthetic process"/>
    <property type="evidence" value="ECO:0007669"/>
    <property type="project" value="TreeGrafter"/>
</dbReference>
<dbReference type="PANTHER" id="PTHR44169">
    <property type="entry name" value="NADPH-DEPENDENT 1-ACYLDIHYDROXYACETONE PHOSPHATE REDUCTASE"/>
    <property type="match status" value="1"/>
</dbReference>
<evidence type="ECO:0000313" key="5">
    <source>
        <dbReference type="EMBL" id="ELQ33713.1"/>
    </source>
</evidence>
<dbReference type="PROSITE" id="PS00061">
    <property type="entry name" value="ADH_SHORT"/>
    <property type="match status" value="1"/>
</dbReference>
<dbReference type="GO" id="GO:0005783">
    <property type="term" value="C:endoplasmic reticulum"/>
    <property type="evidence" value="ECO:0007669"/>
    <property type="project" value="TreeGrafter"/>
</dbReference>
<dbReference type="AlphaFoldDB" id="A0AA97PGI3"/>
<dbReference type="PANTHER" id="PTHR44169:SF6">
    <property type="entry name" value="NADPH-DEPENDENT 1-ACYLDIHYDROXYACETONE PHOSPHATE REDUCTASE"/>
    <property type="match status" value="1"/>
</dbReference>
<dbReference type="InterPro" id="IPR036291">
    <property type="entry name" value="NAD(P)-bd_dom_sf"/>
</dbReference>
<dbReference type="InterPro" id="IPR020904">
    <property type="entry name" value="Sc_DH/Rdtase_CS"/>
</dbReference>
<proteinExistence type="inferred from homology"/>
<dbReference type="GO" id="GO:0000140">
    <property type="term" value="F:acylglycerone-phosphate reductase (NADP+) activity"/>
    <property type="evidence" value="ECO:0007669"/>
    <property type="project" value="TreeGrafter"/>
</dbReference>
<evidence type="ECO:0000256" key="4">
    <source>
        <dbReference type="RuleBase" id="RU000363"/>
    </source>
</evidence>
<dbReference type="CDD" id="cd05374">
    <property type="entry name" value="17beta-HSD-like_SDR_c"/>
    <property type="match status" value="1"/>
</dbReference>
<sequence length="289" mass="30436">MGSNTIVEPTMKTVLITGCSSGGIGYALAEAFADVGYHVFATARDLSKAKDLTKHSSGNIQLLQLDVSSSESIKACVTAVDSATEGRGLDVLVNNAGGVHTMPLLDVDLDKARQTYEVNVWGVLALAQGFAGLLIKTGGVLMNIASIAAGVVMPWGGIYNSSKAAVANLSETLRLEMAPLGVRVITAMVGVVGTKIFLNTGNFALPPGSRYKSVEEQIAKQARGEDLFGHMDIDTVAKRLVSDVVAGRSGKVWRGGLATATGYLSWLMPTWASDWMGNSRSGLYNLKKP</sequence>
<dbReference type="GO" id="GO:0004806">
    <property type="term" value="F:triacylglycerol lipase activity"/>
    <property type="evidence" value="ECO:0007669"/>
    <property type="project" value="TreeGrafter"/>
</dbReference>
<dbReference type="GO" id="GO:0019433">
    <property type="term" value="P:triglyceride catabolic process"/>
    <property type="evidence" value="ECO:0007669"/>
    <property type="project" value="TreeGrafter"/>
</dbReference>
<accession>A0AA97PGI3</accession>
<comment type="similarity">
    <text evidence="1 4">Belongs to the short-chain dehydrogenases/reductases (SDR) family.</text>
</comment>
<dbReference type="Gene3D" id="3.40.50.720">
    <property type="entry name" value="NAD(P)-binding Rossmann-like Domain"/>
    <property type="match status" value="1"/>
</dbReference>
<gene>
    <name evidence="5" type="ORF">OOU_Y34scaffold00896g4</name>
</gene>
<dbReference type="InterPro" id="IPR002347">
    <property type="entry name" value="SDR_fam"/>
</dbReference>
<dbReference type="GO" id="GO:0005811">
    <property type="term" value="C:lipid droplet"/>
    <property type="evidence" value="ECO:0007669"/>
    <property type="project" value="TreeGrafter"/>
</dbReference>
<dbReference type="PRINTS" id="PR00080">
    <property type="entry name" value="SDRFAMILY"/>
</dbReference>
<dbReference type="EMBL" id="JH793051">
    <property type="protein sequence ID" value="ELQ33713.1"/>
    <property type="molecule type" value="Genomic_DNA"/>
</dbReference>
<protein>
    <submittedName>
        <fullName evidence="5">NADPH-dependent 1-acyldihydroxyacetone phosphate reductase</fullName>
    </submittedName>
</protein>
<organism evidence="5">
    <name type="scientific">Pyricularia oryzae (strain Y34)</name>
    <name type="common">Rice blast fungus</name>
    <name type="synonym">Magnaporthe oryzae</name>
    <dbReference type="NCBI Taxonomy" id="1143189"/>
    <lineage>
        <taxon>Eukaryota</taxon>
        <taxon>Fungi</taxon>
        <taxon>Dikarya</taxon>
        <taxon>Ascomycota</taxon>
        <taxon>Pezizomycotina</taxon>
        <taxon>Sordariomycetes</taxon>
        <taxon>Sordariomycetidae</taxon>
        <taxon>Magnaporthales</taxon>
        <taxon>Pyriculariaceae</taxon>
        <taxon>Pyricularia</taxon>
    </lineage>
</organism>
<reference evidence="5" key="1">
    <citation type="journal article" date="2012" name="PLoS Genet.">
        <title>Comparative analysis of the genomes of two field isolates of the rice blast fungus Magnaporthe oryzae.</title>
        <authorList>
            <person name="Xue M."/>
            <person name="Yang J."/>
            <person name="Li Z."/>
            <person name="Hu S."/>
            <person name="Yao N."/>
            <person name="Dean R.A."/>
            <person name="Zhao W."/>
            <person name="Shen M."/>
            <person name="Zhang H."/>
            <person name="Li C."/>
            <person name="Liu L."/>
            <person name="Cao L."/>
            <person name="Xu X."/>
            <person name="Xing Y."/>
            <person name="Hsiang T."/>
            <person name="Zhang Z."/>
            <person name="Xu J.R."/>
            <person name="Peng Y.L."/>
        </authorList>
    </citation>
    <scope>NUCLEOTIDE SEQUENCE</scope>
    <source>
        <strain evidence="5">Y34</strain>
    </source>
</reference>
<keyword evidence="3" id="KW-0560">Oxidoreductase</keyword>
<dbReference type="Proteomes" id="UP000011086">
    <property type="component" value="Unassembled WGS sequence"/>
</dbReference>
<dbReference type="Pfam" id="PF00106">
    <property type="entry name" value="adh_short"/>
    <property type="match status" value="1"/>
</dbReference>
<evidence type="ECO:0000256" key="2">
    <source>
        <dbReference type="ARBA" id="ARBA00022857"/>
    </source>
</evidence>
<dbReference type="PRINTS" id="PR00081">
    <property type="entry name" value="GDHRDH"/>
</dbReference>
<keyword evidence="2" id="KW-0521">NADP</keyword>